<evidence type="ECO:0000313" key="2">
    <source>
        <dbReference type="Proteomes" id="UP000594637"/>
    </source>
</evidence>
<reference evidence="1 2" key="1">
    <citation type="submission" date="2020-11" db="EMBL/GenBank/DDBJ databases">
        <title>Actinomyces sp. ZJ750.</title>
        <authorList>
            <person name="Zhou J."/>
        </authorList>
    </citation>
    <scope>NUCLEOTIDE SEQUENCE [LARGE SCALE GENOMIC DNA]</scope>
    <source>
        <strain evidence="1 2">ZJ750</strain>
    </source>
</reference>
<gene>
    <name evidence="1" type="ORF">ID810_00335</name>
</gene>
<dbReference type="AlphaFoldDB" id="A0A7T0LKL5"/>
<evidence type="ECO:0000313" key="1">
    <source>
        <dbReference type="EMBL" id="QPL05491.1"/>
    </source>
</evidence>
<accession>A0A7T0LKL5</accession>
<dbReference type="Proteomes" id="UP000594637">
    <property type="component" value="Chromosome"/>
</dbReference>
<organism evidence="1 2">
    <name type="scientific">Actinomyces respiraculi</name>
    <dbReference type="NCBI Taxonomy" id="2744574"/>
    <lineage>
        <taxon>Bacteria</taxon>
        <taxon>Bacillati</taxon>
        <taxon>Actinomycetota</taxon>
        <taxon>Actinomycetes</taxon>
        <taxon>Actinomycetales</taxon>
        <taxon>Actinomycetaceae</taxon>
        <taxon>Actinomyces</taxon>
    </lineage>
</organism>
<protein>
    <submittedName>
        <fullName evidence="1">Uncharacterized protein</fullName>
    </submittedName>
</protein>
<keyword evidence="2" id="KW-1185">Reference proteome</keyword>
<sequence length="45" mass="5437">MTQRTSRSWSVYQKMVAAYRHRDRIQGTTLMQELLTNTSWACHRH</sequence>
<name>A0A7T0LKL5_9ACTO</name>
<dbReference type="EMBL" id="CP063989">
    <property type="protein sequence ID" value="QPL05491.1"/>
    <property type="molecule type" value="Genomic_DNA"/>
</dbReference>
<proteinExistence type="predicted"/>
<dbReference type="KEGG" id="arep:ID810_00335"/>